<dbReference type="EMBL" id="JACVVK020000082">
    <property type="protein sequence ID" value="KAK7494522.1"/>
    <property type="molecule type" value="Genomic_DNA"/>
</dbReference>
<feature type="signal peptide" evidence="2">
    <location>
        <begin position="1"/>
        <end position="17"/>
    </location>
</feature>
<sequence>MIIYHAVLVLSASHCAADRSARGLVPVLTTTSHAQRFCHSLPILSPTLHPLRSIPPLRGELCRPSDYDDSEGGYPLPVDGKSDTGREPRERTFAASFHGHFSAFRPDSWHPASTLPMGARSTPSDSSSLVPSL</sequence>
<keyword evidence="2" id="KW-0732">Signal</keyword>
<gene>
    <name evidence="3" type="ORF">BaRGS_00014175</name>
</gene>
<feature type="compositionally biased region" description="Basic and acidic residues" evidence="1">
    <location>
        <begin position="80"/>
        <end position="89"/>
    </location>
</feature>
<name>A0ABD0L539_9CAEN</name>
<evidence type="ECO:0008006" key="5">
    <source>
        <dbReference type="Google" id="ProtNLM"/>
    </source>
</evidence>
<organism evidence="3 4">
    <name type="scientific">Batillaria attramentaria</name>
    <dbReference type="NCBI Taxonomy" id="370345"/>
    <lineage>
        <taxon>Eukaryota</taxon>
        <taxon>Metazoa</taxon>
        <taxon>Spiralia</taxon>
        <taxon>Lophotrochozoa</taxon>
        <taxon>Mollusca</taxon>
        <taxon>Gastropoda</taxon>
        <taxon>Caenogastropoda</taxon>
        <taxon>Sorbeoconcha</taxon>
        <taxon>Cerithioidea</taxon>
        <taxon>Batillariidae</taxon>
        <taxon>Batillaria</taxon>
    </lineage>
</organism>
<keyword evidence="4" id="KW-1185">Reference proteome</keyword>
<evidence type="ECO:0000256" key="2">
    <source>
        <dbReference type="SAM" id="SignalP"/>
    </source>
</evidence>
<proteinExistence type="predicted"/>
<evidence type="ECO:0000256" key="1">
    <source>
        <dbReference type="SAM" id="MobiDB-lite"/>
    </source>
</evidence>
<feature type="region of interest" description="Disordered" evidence="1">
    <location>
        <begin position="62"/>
        <end position="89"/>
    </location>
</feature>
<feature type="region of interest" description="Disordered" evidence="1">
    <location>
        <begin position="112"/>
        <end position="133"/>
    </location>
</feature>
<protein>
    <recommendedName>
        <fullName evidence="5">Secreted protein</fullName>
    </recommendedName>
</protein>
<feature type="compositionally biased region" description="Low complexity" evidence="1">
    <location>
        <begin position="121"/>
        <end position="133"/>
    </location>
</feature>
<dbReference type="Proteomes" id="UP001519460">
    <property type="component" value="Unassembled WGS sequence"/>
</dbReference>
<evidence type="ECO:0000313" key="3">
    <source>
        <dbReference type="EMBL" id="KAK7494522.1"/>
    </source>
</evidence>
<feature type="chain" id="PRO_5044758401" description="Secreted protein" evidence="2">
    <location>
        <begin position="18"/>
        <end position="133"/>
    </location>
</feature>
<accession>A0ABD0L539</accession>
<evidence type="ECO:0000313" key="4">
    <source>
        <dbReference type="Proteomes" id="UP001519460"/>
    </source>
</evidence>
<comment type="caution">
    <text evidence="3">The sequence shown here is derived from an EMBL/GenBank/DDBJ whole genome shotgun (WGS) entry which is preliminary data.</text>
</comment>
<reference evidence="3 4" key="1">
    <citation type="journal article" date="2023" name="Sci. Data">
        <title>Genome assembly of the Korean intertidal mud-creeper Batillaria attramentaria.</title>
        <authorList>
            <person name="Patra A.K."/>
            <person name="Ho P.T."/>
            <person name="Jun S."/>
            <person name="Lee S.J."/>
            <person name="Kim Y."/>
            <person name="Won Y.J."/>
        </authorList>
    </citation>
    <scope>NUCLEOTIDE SEQUENCE [LARGE SCALE GENOMIC DNA]</scope>
    <source>
        <strain evidence="3">Wonlab-2016</strain>
    </source>
</reference>
<dbReference type="AlphaFoldDB" id="A0ABD0L539"/>